<proteinExistence type="predicted"/>
<feature type="coiled-coil region" evidence="1">
    <location>
        <begin position="356"/>
        <end position="387"/>
    </location>
</feature>
<accession>A0A9Q0R6M5</accession>
<evidence type="ECO:0000256" key="2">
    <source>
        <dbReference type="SAM" id="MobiDB-lite"/>
    </source>
</evidence>
<comment type="caution">
    <text evidence="3">The sequence shown here is derived from an EMBL/GenBank/DDBJ whole genome shotgun (WGS) entry which is preliminary data.</text>
</comment>
<feature type="compositionally biased region" description="Basic and acidic residues" evidence="2">
    <location>
        <begin position="1426"/>
        <end position="1451"/>
    </location>
</feature>
<dbReference type="EMBL" id="JAPDFW010000124">
    <property type="protein sequence ID" value="KAJ5067904.1"/>
    <property type="molecule type" value="Genomic_DNA"/>
</dbReference>
<gene>
    <name evidence="3" type="ORF">M0811_12822</name>
</gene>
<protein>
    <submittedName>
        <fullName evidence="3">Uncharacterized protein</fullName>
    </submittedName>
</protein>
<organism evidence="3 4">
    <name type="scientific">Anaeramoeba ignava</name>
    <name type="common">Anaerobic marine amoeba</name>
    <dbReference type="NCBI Taxonomy" id="1746090"/>
    <lineage>
        <taxon>Eukaryota</taxon>
        <taxon>Metamonada</taxon>
        <taxon>Anaeramoebidae</taxon>
        <taxon>Anaeramoeba</taxon>
    </lineage>
</organism>
<evidence type="ECO:0000256" key="1">
    <source>
        <dbReference type="SAM" id="Coils"/>
    </source>
</evidence>
<dbReference type="Proteomes" id="UP001149090">
    <property type="component" value="Unassembled WGS sequence"/>
</dbReference>
<evidence type="ECO:0000313" key="3">
    <source>
        <dbReference type="EMBL" id="KAJ5067904.1"/>
    </source>
</evidence>
<name>A0A9Q0R6M5_ANAIG</name>
<evidence type="ECO:0000313" key="4">
    <source>
        <dbReference type="Proteomes" id="UP001149090"/>
    </source>
</evidence>
<keyword evidence="4" id="KW-1185">Reference proteome</keyword>
<keyword evidence="1" id="KW-0175">Coiled coil</keyword>
<reference evidence="3" key="1">
    <citation type="submission" date="2022-10" db="EMBL/GenBank/DDBJ databases">
        <title>Novel sulphate-reducing endosymbionts in the free-living metamonad Anaeramoeba.</title>
        <authorList>
            <person name="Jerlstrom-Hultqvist J."/>
            <person name="Cepicka I."/>
            <person name="Gallot-Lavallee L."/>
            <person name="Salas-Leiva D."/>
            <person name="Curtis B.A."/>
            <person name="Zahonova K."/>
            <person name="Pipaliya S."/>
            <person name="Dacks J."/>
            <person name="Roger A.J."/>
        </authorList>
    </citation>
    <scope>NUCLEOTIDE SEQUENCE</scope>
    <source>
        <strain evidence="3">BMAN</strain>
    </source>
</reference>
<sequence>MYSRKKKELLDWISMVINQPISIKDQTGIENGIEKNVCFTAKELMEDEEKLMEFISGFKKASQNTEFVPKSPFARGISRQISETEIKINKQISKDEYDESRAFLVILSDLTKETLNCYFSQNISDLKNSIAFDFLMKQAIAEYLDKTSQYSPHHVIIIIEYENYTFKYATPLFSKFTDRDSSLMNQFKNAFKKSIISTPIQGLSLFSILDLKLGDNSVTKIIANAIQKSEVLDFPVKYKKLHENEEILEGFLHLRSEKIELNTISVASFGCKLNDLEFWKSKESKNAIVIKSNLLDDQWQVSFPYTLFELLFETIKLFHINSGKILFLKGFTGMQRITTKSHSQNFSDEKIVPLPTVDKQARLRRIRQQLEKEQNEKLKQAQLQKKESITPKQDLFELLHEKGNVGGDWSYGDRSIKEAEKNPPAEPVFESVETCKKYFEKIGAENWNSIVARFFASRKGQMPIILLYPDFTQKPGIIHFGDEHFRLVLEDGTRVVRKYESQLELSIDFEQKIVQLTAKDNSIKMIMNSYIDMYTLIMMIELKRYYRGNTPDKYHINGEMLGVEEETNMLVLYNLFKKRCTFLIRIYDSQENQEAGLFHLEKEHFSVIFQDKPPLVYSWNDGFFKISRDTHNTNRLHLLVQHQDNPAMVVFSCQTSDRLVLLYRCFDAFKKFGQMETDIKFLQPNELKYMVTSQLDLKPGDYEIDLPKKGYQSTEDFLKESFVQSVDQISEEVPTFFIFADPNSSKEESKLDHLKHTTETLYIHDLQNNSLDSLSQKLKQYSQFKFEAVALNKMNESVSKITIILSDSFFVVQSQNSFVVRKYSSYSILHMLKKDTRKCRLHLDELHYVMLSFPSEIQREKFSEKFQNLRNFHLDWKESQNFVFDCSIRSLLGTSDCRVFLLHDSIRFSCFETFTIDYPLYDLKTRGENIVDIPFKSGQQISLFFSLPKRREHFILSFEFSRSRFFSNAFGNFSAKMFVSQTVIPDKNFRLFLSSNQLTLITLNESIASFPFNSVSITDSQNSNICLLNFPQMPEIVFPFLDQEAKGEFLISIIKMEQENKEIKLIEKKLSDHVLMKELKEITQKGRYSNLSTEIMDKKDPNYNYFKANLLSPSLAILGPILIETDPNLLVLTTTNAKFHTSYSPFDLKMFSSPKSSKIFKIQITNQVPLIISFGNTNQAQLFKSKITQFRDQYIQENRISFKYDSTELEEIMELGDAIVSEIDMLNQHLEPTNQTASISITDSTLELKLKNENIFENHENVKIFVHERNRSVWQIQLPDSRQFFISFKSPSEAEHSFQLAQISRKKNIPKISRISNLIRPKPDKNESLFSGTALDSNKTNEASATLEITPAMLIIKTEKQQFDLSFGKKLTVSMNKETNTCKFEFSQGNVVYFRFESSEDMGKFLEFLNFTFKKTNQNGDLSNFIKEEETKQKQEEKETKQEEKETKENFNQDQIPFKTEFYSELINENNEKIDDLTLTLNEKELKMKTSTQNYIRYYSEVKAIPHTKILGISKIEIEDLFPMYISFTDLEEWKNFHKLFQIRKKK</sequence>
<feature type="region of interest" description="Disordered" evidence="2">
    <location>
        <begin position="1424"/>
        <end position="1451"/>
    </location>
</feature>